<evidence type="ECO:0000259" key="2">
    <source>
        <dbReference type="PROSITE" id="PS50017"/>
    </source>
</evidence>
<sequence>MADKFEKDGLGVQHFDFSMKELAERLRIDQSPIALVFTAACHSMRNACQGLQLWIDADSNYAEYLQYDITEMEKKKETQARLCRDLHLKASNNEFAVKSLKRNVDECDQQLRRLKPKELLLKTEERKLREQNKDVLVDLDIKQYRKLEMQIKGSLTDRDGIERFERLNSEILELKNRKPAIERRITDLERKQTWISGRASFKNQKEAKLEQAILDLRQSRRLARKAQVELERQEACLAKLKEIHLLKTTPETLKKIFHNMPLHSKYTQPSNKQKDRFDKFCRKVAQEIDGDWARLYRALPFYPIRGQETIASDIDDITSRFLRNTDEQAQQALTRWRRWHTRACAKDLRDALLMIRRKDILDKLERNNQEDTSTVSPKMHRVVHFPKIANRVRKKNHYLHF</sequence>
<evidence type="ECO:0000256" key="1">
    <source>
        <dbReference type="SAM" id="Coils"/>
    </source>
</evidence>
<feature type="coiled-coil region" evidence="1">
    <location>
        <begin position="164"/>
        <end position="243"/>
    </location>
</feature>
<organism evidence="3 4">
    <name type="scientific">Elysia crispata</name>
    <name type="common">lettuce slug</name>
    <dbReference type="NCBI Taxonomy" id="231223"/>
    <lineage>
        <taxon>Eukaryota</taxon>
        <taxon>Metazoa</taxon>
        <taxon>Spiralia</taxon>
        <taxon>Lophotrochozoa</taxon>
        <taxon>Mollusca</taxon>
        <taxon>Gastropoda</taxon>
        <taxon>Heterobranchia</taxon>
        <taxon>Euthyneura</taxon>
        <taxon>Panpulmonata</taxon>
        <taxon>Sacoglossa</taxon>
        <taxon>Placobranchoidea</taxon>
        <taxon>Plakobranchidae</taxon>
        <taxon>Elysia</taxon>
    </lineage>
</organism>
<dbReference type="InterPro" id="IPR011029">
    <property type="entry name" value="DEATH-like_dom_sf"/>
</dbReference>
<dbReference type="EMBL" id="JAWDGP010002751">
    <property type="protein sequence ID" value="KAK3780265.1"/>
    <property type="molecule type" value="Genomic_DNA"/>
</dbReference>
<proteinExistence type="predicted"/>
<evidence type="ECO:0000313" key="4">
    <source>
        <dbReference type="Proteomes" id="UP001283361"/>
    </source>
</evidence>
<dbReference type="SUPFAM" id="SSF47986">
    <property type="entry name" value="DEATH domain"/>
    <property type="match status" value="1"/>
</dbReference>
<dbReference type="Proteomes" id="UP001283361">
    <property type="component" value="Unassembled WGS sequence"/>
</dbReference>
<gene>
    <name evidence="3" type="ORF">RRG08_047254</name>
</gene>
<dbReference type="InterPro" id="IPR000488">
    <property type="entry name" value="Death_dom"/>
</dbReference>
<comment type="caution">
    <text evidence="3">The sequence shown here is derived from an EMBL/GenBank/DDBJ whole genome shotgun (WGS) entry which is preliminary data.</text>
</comment>
<dbReference type="PROSITE" id="PS50017">
    <property type="entry name" value="DEATH_DOMAIN"/>
    <property type="match status" value="1"/>
</dbReference>
<reference evidence="3" key="1">
    <citation type="journal article" date="2023" name="G3 (Bethesda)">
        <title>A reference genome for the long-term kleptoplast-retaining sea slug Elysia crispata morphotype clarki.</title>
        <authorList>
            <person name="Eastman K.E."/>
            <person name="Pendleton A.L."/>
            <person name="Shaikh M.A."/>
            <person name="Suttiyut T."/>
            <person name="Ogas R."/>
            <person name="Tomko P."/>
            <person name="Gavelis G."/>
            <person name="Widhalm J.R."/>
            <person name="Wisecaver J.H."/>
        </authorList>
    </citation>
    <scope>NUCLEOTIDE SEQUENCE</scope>
    <source>
        <strain evidence="3">ECLA1</strain>
    </source>
</reference>
<evidence type="ECO:0000313" key="3">
    <source>
        <dbReference type="EMBL" id="KAK3780265.1"/>
    </source>
</evidence>
<name>A0AAE1A381_9GAST</name>
<keyword evidence="4" id="KW-1185">Reference proteome</keyword>
<dbReference type="Gene3D" id="1.10.533.10">
    <property type="entry name" value="Death Domain, Fas"/>
    <property type="match status" value="1"/>
</dbReference>
<protein>
    <recommendedName>
        <fullName evidence="2">Death domain-containing protein</fullName>
    </recommendedName>
</protein>
<dbReference type="GO" id="GO:0007165">
    <property type="term" value="P:signal transduction"/>
    <property type="evidence" value="ECO:0007669"/>
    <property type="project" value="InterPro"/>
</dbReference>
<feature type="domain" description="Death" evidence="2">
    <location>
        <begin position="313"/>
        <end position="368"/>
    </location>
</feature>
<dbReference type="CDD" id="cd01670">
    <property type="entry name" value="Death"/>
    <property type="match status" value="1"/>
</dbReference>
<dbReference type="AlphaFoldDB" id="A0AAE1A381"/>
<keyword evidence="1" id="KW-0175">Coiled coil</keyword>
<accession>A0AAE1A381</accession>